<dbReference type="InterPro" id="IPR001375">
    <property type="entry name" value="Peptidase_S9_cat"/>
</dbReference>
<dbReference type="AlphaFoldDB" id="A0A645GB80"/>
<dbReference type="SUPFAM" id="SSF53474">
    <property type="entry name" value="alpha/beta-Hydrolases"/>
    <property type="match status" value="1"/>
</dbReference>
<evidence type="ECO:0000313" key="4">
    <source>
        <dbReference type="EMBL" id="MPN24161.1"/>
    </source>
</evidence>
<keyword evidence="1" id="KW-0732">Signal</keyword>
<dbReference type="InterPro" id="IPR029058">
    <property type="entry name" value="AB_hydrolase_fold"/>
</dbReference>
<dbReference type="PANTHER" id="PTHR43037">
    <property type="entry name" value="UNNAMED PRODUCT-RELATED"/>
    <property type="match status" value="1"/>
</dbReference>
<gene>
    <name evidence="4" type="ORF">SDC9_171555</name>
</gene>
<reference evidence="4" key="1">
    <citation type="submission" date="2019-08" db="EMBL/GenBank/DDBJ databases">
        <authorList>
            <person name="Kucharzyk K."/>
            <person name="Murdoch R.W."/>
            <person name="Higgins S."/>
            <person name="Loffler F."/>
        </authorList>
    </citation>
    <scope>NUCLEOTIDE SEQUENCE</scope>
</reference>
<protein>
    <recommendedName>
        <fullName evidence="3">Peptidase S9 prolyl oligopeptidase catalytic domain-containing protein</fullName>
    </recommendedName>
</protein>
<dbReference type="Pfam" id="PF00326">
    <property type="entry name" value="Peptidase_S9"/>
    <property type="match status" value="1"/>
</dbReference>
<feature type="domain" description="Peptidase S9 prolyl oligopeptidase catalytic" evidence="3">
    <location>
        <begin position="26"/>
        <end position="76"/>
    </location>
</feature>
<keyword evidence="2" id="KW-0378">Hydrolase</keyword>
<dbReference type="Gene3D" id="3.40.50.1820">
    <property type="entry name" value="alpha/beta hydrolase"/>
    <property type="match status" value="1"/>
</dbReference>
<comment type="caution">
    <text evidence="4">The sequence shown here is derived from an EMBL/GenBank/DDBJ whole genome shotgun (WGS) entry which is preliminary data.</text>
</comment>
<evidence type="ECO:0000259" key="3">
    <source>
        <dbReference type="Pfam" id="PF00326"/>
    </source>
</evidence>
<sequence length="177" mass="20009">MAGTEHAPTTRWQTLPGELNDRDLKFFDVMLSYMKKNYRIDNRRIYITGHSNGGGFVYLLWAERADAFAAIAPTAAAMAKHSPNAFLLQRLQPKPVFIVAGEKDNLVKIEWQREIIPDILTLNGCDKDGVAVSDYLTLFNSKTKNNTMTYIHPGGHGFPQEAALLIVDFFKKNVRHQ</sequence>
<dbReference type="GO" id="GO:0008236">
    <property type="term" value="F:serine-type peptidase activity"/>
    <property type="evidence" value="ECO:0007669"/>
    <property type="project" value="InterPro"/>
</dbReference>
<dbReference type="InterPro" id="IPR050955">
    <property type="entry name" value="Plant_Biomass_Hydrol_Est"/>
</dbReference>
<evidence type="ECO:0000256" key="2">
    <source>
        <dbReference type="ARBA" id="ARBA00022801"/>
    </source>
</evidence>
<organism evidence="4">
    <name type="scientific">bioreactor metagenome</name>
    <dbReference type="NCBI Taxonomy" id="1076179"/>
    <lineage>
        <taxon>unclassified sequences</taxon>
        <taxon>metagenomes</taxon>
        <taxon>ecological metagenomes</taxon>
    </lineage>
</organism>
<dbReference type="PANTHER" id="PTHR43037:SF5">
    <property type="entry name" value="FERULOYL ESTERASE"/>
    <property type="match status" value="1"/>
</dbReference>
<dbReference type="EMBL" id="VSSQ01072906">
    <property type="protein sequence ID" value="MPN24161.1"/>
    <property type="molecule type" value="Genomic_DNA"/>
</dbReference>
<accession>A0A645GB80</accession>
<name>A0A645GB80_9ZZZZ</name>
<dbReference type="GO" id="GO:0006508">
    <property type="term" value="P:proteolysis"/>
    <property type="evidence" value="ECO:0007669"/>
    <property type="project" value="InterPro"/>
</dbReference>
<proteinExistence type="predicted"/>
<evidence type="ECO:0000256" key="1">
    <source>
        <dbReference type="ARBA" id="ARBA00022729"/>
    </source>
</evidence>